<dbReference type="AlphaFoldDB" id="A0A1D2MX42"/>
<dbReference type="SUPFAM" id="SSF52047">
    <property type="entry name" value="RNI-like"/>
    <property type="match status" value="1"/>
</dbReference>
<name>A0A1D2MX42_ORCCI</name>
<reference evidence="2 3" key="1">
    <citation type="journal article" date="2016" name="Genome Biol. Evol.">
        <title>Gene Family Evolution Reflects Adaptation to Soil Environmental Stressors in the Genome of the Collembolan Orchesella cincta.</title>
        <authorList>
            <person name="Faddeeva-Vakhrusheva A."/>
            <person name="Derks M.F."/>
            <person name="Anvar S.Y."/>
            <person name="Agamennone V."/>
            <person name="Suring W."/>
            <person name="Smit S."/>
            <person name="van Straalen N.M."/>
            <person name="Roelofs D."/>
        </authorList>
    </citation>
    <scope>NUCLEOTIDE SEQUENCE [LARGE SCALE GENOMIC DNA]</scope>
    <source>
        <tissue evidence="2">Mixed pool</tissue>
    </source>
</reference>
<dbReference type="OMA" id="INRERCY"/>
<evidence type="ECO:0000256" key="1">
    <source>
        <dbReference type="SAM" id="MobiDB-lite"/>
    </source>
</evidence>
<evidence type="ECO:0000313" key="3">
    <source>
        <dbReference type="Proteomes" id="UP000094527"/>
    </source>
</evidence>
<evidence type="ECO:0008006" key="4">
    <source>
        <dbReference type="Google" id="ProtNLM"/>
    </source>
</evidence>
<gene>
    <name evidence="2" type="ORF">Ocin01_09157</name>
</gene>
<feature type="region of interest" description="Disordered" evidence="1">
    <location>
        <begin position="6"/>
        <end position="25"/>
    </location>
</feature>
<evidence type="ECO:0000313" key="2">
    <source>
        <dbReference type="EMBL" id="ODM97528.1"/>
    </source>
</evidence>
<dbReference type="EMBL" id="LJIJ01000435">
    <property type="protein sequence ID" value="ODM97528.1"/>
    <property type="molecule type" value="Genomic_DNA"/>
</dbReference>
<proteinExistence type="predicted"/>
<dbReference type="Proteomes" id="UP000094527">
    <property type="component" value="Unassembled WGS sequence"/>
</dbReference>
<protein>
    <recommendedName>
        <fullName evidence="4">F-box domain-containing protein</fullName>
    </recommendedName>
</protein>
<dbReference type="InterPro" id="IPR032675">
    <property type="entry name" value="LRR_dom_sf"/>
</dbReference>
<dbReference type="OrthoDB" id="10479286at2759"/>
<organism evidence="2 3">
    <name type="scientific">Orchesella cincta</name>
    <name type="common">Springtail</name>
    <name type="synonym">Podura cincta</name>
    <dbReference type="NCBI Taxonomy" id="48709"/>
    <lineage>
        <taxon>Eukaryota</taxon>
        <taxon>Metazoa</taxon>
        <taxon>Ecdysozoa</taxon>
        <taxon>Arthropoda</taxon>
        <taxon>Hexapoda</taxon>
        <taxon>Collembola</taxon>
        <taxon>Entomobryomorpha</taxon>
        <taxon>Entomobryoidea</taxon>
        <taxon>Orchesellidae</taxon>
        <taxon>Orchesellinae</taxon>
        <taxon>Orchesella</taxon>
    </lineage>
</organism>
<dbReference type="Gene3D" id="3.80.10.10">
    <property type="entry name" value="Ribonuclease Inhibitor"/>
    <property type="match status" value="1"/>
</dbReference>
<accession>A0A1D2MX42</accession>
<comment type="caution">
    <text evidence="2">The sequence shown here is derived from an EMBL/GenBank/DDBJ whole genome shotgun (WGS) entry which is preliminary data.</text>
</comment>
<sequence length="528" mass="60220">MAAAIADGVGGGGNEEQDDSDDNSIVNKNPLLIDVVLRKVFDCLPQDNLKICRQVNLLWNNIADVSLRQKCSHISFNNDNYWTNMANHGIEEMVQFIQCAKASISFPFVKFDLGTSLIKLPPDELILTDFLETVCQQTTELTFRDEWGQQLYKNGPPAELRFPVLEVFRIHFLQPMCNDEDISCNFQFVTNVLEHAPALKRLILVDHNGMDDGKVVTCFIDSIEKANAKKIVRLEIEAQIESHHLIQLSSMGLKLKHLYLDFWGSLINDQSLKLFLTSQSSNLEHFKIADFAMSSDFVVDFPCMKNLKSLMIKGSLLGRICISFPNISYEKQFPVLKRLSFSNAMDEWDEFLKYGIKPVDTVEELKLPADFADAFCLQHAARIFPKIRKLEIPALLNLACIVYDMMPNIEELILNTKYIDGVDDIITGLSIEVCEEVRMFPEPMFNTVERDHMRLITTKPISCLERLTILRLKCKRQTDPVELTDVSCRLVLLKMKALKCLDLWGRRPAPRVTASVLLAMKQKFTVLC</sequence>
<keyword evidence="3" id="KW-1185">Reference proteome</keyword>